<evidence type="ECO:0000256" key="2">
    <source>
        <dbReference type="ARBA" id="ARBA00007613"/>
    </source>
</evidence>
<gene>
    <name evidence="9" type="ORF">H9863_04400</name>
</gene>
<keyword evidence="8" id="KW-0175">Coiled coil</keyword>
<keyword evidence="7" id="KW-0998">Cell outer membrane</keyword>
<dbReference type="Pfam" id="PF02321">
    <property type="entry name" value="OEP"/>
    <property type="match status" value="1"/>
</dbReference>
<proteinExistence type="inferred from homology"/>
<dbReference type="Gene3D" id="1.20.1600.10">
    <property type="entry name" value="Outer membrane efflux proteins (OEP)"/>
    <property type="match status" value="1"/>
</dbReference>
<evidence type="ECO:0000256" key="8">
    <source>
        <dbReference type="SAM" id="Coils"/>
    </source>
</evidence>
<evidence type="ECO:0000313" key="10">
    <source>
        <dbReference type="Proteomes" id="UP000824202"/>
    </source>
</evidence>
<comment type="similarity">
    <text evidence="2">Belongs to the outer membrane factor (OMF) (TC 1.B.17) family.</text>
</comment>
<evidence type="ECO:0000256" key="5">
    <source>
        <dbReference type="ARBA" id="ARBA00022692"/>
    </source>
</evidence>
<evidence type="ECO:0000256" key="7">
    <source>
        <dbReference type="ARBA" id="ARBA00023237"/>
    </source>
</evidence>
<comment type="caution">
    <text evidence="9">The sequence shown here is derived from an EMBL/GenBank/DDBJ whole genome shotgun (WGS) entry which is preliminary data.</text>
</comment>
<dbReference type="GO" id="GO:0015288">
    <property type="term" value="F:porin activity"/>
    <property type="evidence" value="ECO:0007669"/>
    <property type="project" value="TreeGrafter"/>
</dbReference>
<dbReference type="GO" id="GO:1990281">
    <property type="term" value="C:efflux pump complex"/>
    <property type="evidence" value="ECO:0007669"/>
    <property type="project" value="TreeGrafter"/>
</dbReference>
<evidence type="ECO:0000256" key="4">
    <source>
        <dbReference type="ARBA" id="ARBA00022452"/>
    </source>
</evidence>
<reference evidence="9" key="2">
    <citation type="submission" date="2021-04" db="EMBL/GenBank/DDBJ databases">
        <authorList>
            <person name="Gilroy R."/>
        </authorList>
    </citation>
    <scope>NUCLEOTIDE SEQUENCE</scope>
    <source>
        <strain evidence="9">23274</strain>
    </source>
</reference>
<dbReference type="SUPFAM" id="SSF56954">
    <property type="entry name" value="Outer membrane efflux proteins (OEP)"/>
    <property type="match status" value="1"/>
</dbReference>
<evidence type="ECO:0000256" key="6">
    <source>
        <dbReference type="ARBA" id="ARBA00023136"/>
    </source>
</evidence>
<sequence length="473" mass="52927">MRKSFLAVVLLLCQGLLSWGQGMMNLEDCRRLAMENNKALKMADMQLKTAQEKKKEAFTKYLPSIDAMGMYFRNQKEINLLAEDARLPIFTFDGTTYQPNVVVGADGVPVVGPDGSPVFSEFALLPKEAMSVDMRNVGVLQVGLVQPVYMGGKIRAYNQLAGLSEQLAESGYALELEQVIEQTDEAYWQVVSLVNREKLAEKYVGTLENFNQNMTALYKEGMVTKADLLSVSVRLNQAEMALLRVKNGLGLARMALNRICGLPVDTVFVLQEEDLNQLALPEKMELEQVYSNRPEIHSLSLATDIYRRKERIARSEYLPSIALSANYLAMTPSFFDGISNKLNGMWSVGVGVRAPVFHWGASRKSVRSARAETELMNLKLEEAKEMIELQVNQAQFKVEEAMRKLEVAEANLSKADENLKYANLGFEEGTIPVLNVLEAQTAWLEAHTGQIDARIELKLCEVYLKKAYGVLSK</sequence>
<dbReference type="EMBL" id="DXFT01000087">
    <property type="protein sequence ID" value="HIX03343.1"/>
    <property type="molecule type" value="Genomic_DNA"/>
</dbReference>
<keyword evidence="4" id="KW-1134">Transmembrane beta strand</keyword>
<comment type="subcellular location">
    <subcellularLocation>
        <location evidence="1">Cell outer membrane</location>
    </subcellularLocation>
</comment>
<protein>
    <submittedName>
        <fullName evidence="9">TolC family protein</fullName>
    </submittedName>
</protein>
<name>A0A9D1UZG8_9BACT</name>
<dbReference type="InterPro" id="IPR003423">
    <property type="entry name" value="OMP_efflux"/>
</dbReference>
<evidence type="ECO:0000256" key="1">
    <source>
        <dbReference type="ARBA" id="ARBA00004442"/>
    </source>
</evidence>
<dbReference type="PANTHER" id="PTHR30026:SF20">
    <property type="entry name" value="OUTER MEMBRANE PROTEIN TOLC"/>
    <property type="match status" value="1"/>
</dbReference>
<evidence type="ECO:0000313" key="9">
    <source>
        <dbReference type="EMBL" id="HIX03343.1"/>
    </source>
</evidence>
<dbReference type="GO" id="GO:0015562">
    <property type="term" value="F:efflux transmembrane transporter activity"/>
    <property type="evidence" value="ECO:0007669"/>
    <property type="project" value="InterPro"/>
</dbReference>
<dbReference type="Proteomes" id="UP000824202">
    <property type="component" value="Unassembled WGS sequence"/>
</dbReference>
<organism evidence="9 10">
    <name type="scientific">Candidatus Odoribacter faecigallinarum</name>
    <dbReference type="NCBI Taxonomy" id="2838706"/>
    <lineage>
        <taxon>Bacteria</taxon>
        <taxon>Pseudomonadati</taxon>
        <taxon>Bacteroidota</taxon>
        <taxon>Bacteroidia</taxon>
        <taxon>Bacteroidales</taxon>
        <taxon>Odoribacteraceae</taxon>
        <taxon>Odoribacter</taxon>
    </lineage>
</organism>
<keyword evidence="3" id="KW-0813">Transport</keyword>
<keyword evidence="6" id="KW-0472">Membrane</keyword>
<dbReference type="GO" id="GO:0009279">
    <property type="term" value="C:cell outer membrane"/>
    <property type="evidence" value="ECO:0007669"/>
    <property type="project" value="UniProtKB-SubCell"/>
</dbReference>
<dbReference type="InterPro" id="IPR051906">
    <property type="entry name" value="TolC-like"/>
</dbReference>
<accession>A0A9D1UZG8</accession>
<feature type="coiled-coil region" evidence="8">
    <location>
        <begin position="366"/>
        <end position="418"/>
    </location>
</feature>
<dbReference type="AlphaFoldDB" id="A0A9D1UZG8"/>
<keyword evidence="5" id="KW-0812">Transmembrane</keyword>
<evidence type="ECO:0000256" key="3">
    <source>
        <dbReference type="ARBA" id="ARBA00022448"/>
    </source>
</evidence>
<reference evidence="9" key="1">
    <citation type="journal article" date="2021" name="PeerJ">
        <title>Extensive microbial diversity within the chicken gut microbiome revealed by metagenomics and culture.</title>
        <authorList>
            <person name="Gilroy R."/>
            <person name="Ravi A."/>
            <person name="Getino M."/>
            <person name="Pursley I."/>
            <person name="Horton D.L."/>
            <person name="Alikhan N.F."/>
            <person name="Baker D."/>
            <person name="Gharbi K."/>
            <person name="Hall N."/>
            <person name="Watson M."/>
            <person name="Adriaenssens E.M."/>
            <person name="Foster-Nyarko E."/>
            <person name="Jarju S."/>
            <person name="Secka A."/>
            <person name="Antonio M."/>
            <person name="Oren A."/>
            <person name="Chaudhuri R.R."/>
            <person name="La Ragione R."/>
            <person name="Hildebrand F."/>
            <person name="Pallen M.J."/>
        </authorList>
    </citation>
    <scope>NUCLEOTIDE SEQUENCE</scope>
    <source>
        <strain evidence="9">23274</strain>
    </source>
</reference>
<dbReference type="PANTHER" id="PTHR30026">
    <property type="entry name" value="OUTER MEMBRANE PROTEIN TOLC"/>
    <property type="match status" value="1"/>
</dbReference>